<feature type="chain" id="PRO_5012046667" evidence="2">
    <location>
        <begin position="23"/>
        <end position="550"/>
    </location>
</feature>
<dbReference type="Gene3D" id="3.40.190.10">
    <property type="entry name" value="Periplasmic binding protein-like II"/>
    <property type="match status" value="1"/>
</dbReference>
<proteinExistence type="predicted"/>
<organism evidence="4 5">
    <name type="scientific">Janibacter indicus</name>
    <dbReference type="NCBI Taxonomy" id="857417"/>
    <lineage>
        <taxon>Bacteria</taxon>
        <taxon>Bacillati</taxon>
        <taxon>Actinomycetota</taxon>
        <taxon>Actinomycetes</taxon>
        <taxon>Micrococcales</taxon>
        <taxon>Intrasporangiaceae</taxon>
        <taxon>Janibacter</taxon>
    </lineage>
</organism>
<accession>A0A1L3ME89</accession>
<dbReference type="Pfam" id="PF00496">
    <property type="entry name" value="SBP_bac_5"/>
    <property type="match status" value="1"/>
</dbReference>
<name>A0A1L3ME89_9MICO</name>
<dbReference type="EMBL" id="CP013290">
    <property type="protein sequence ID" value="APH00679.1"/>
    <property type="molecule type" value="Genomic_DNA"/>
</dbReference>
<evidence type="ECO:0000313" key="5">
    <source>
        <dbReference type="Proteomes" id="UP000182938"/>
    </source>
</evidence>
<evidence type="ECO:0000256" key="1">
    <source>
        <dbReference type="SAM" id="MobiDB-lite"/>
    </source>
</evidence>
<feature type="region of interest" description="Disordered" evidence="1">
    <location>
        <begin position="28"/>
        <end position="47"/>
    </location>
</feature>
<sequence>MRVKSRAMAIASISAAALFATACGGGSDDSDGGSGGEGGTITASGCNPENPLVAGNTAETCGGDVLDVLTAKLVHYNPETAEPENDIAESIETDDNQNFTVKLKKGYKFHNGDDVLAKNFVDAWNYTAYGVNGQQGSYFFEPIEGFEDLQCTGEDEDKPCEGKGKPKAEELTGLKVVDDLTFTIKTSEKVSNLPLRLGYTAFAPQPDAFFDDPEAFGDKPIAAGPYKLDSWEKNQAITLSKFEDYSGEYGGNADEIIFQNYEDSDAAYVALQSGDLDVVREIPASALVDNKFKDDLGEGQFLEKENSTLQFIGMNYHVDKKLENVKVRQAISMAIDRKTIVKQIFNDAFTPATGWVSPVVDGYKEGACGEYCEFNPEKAKQLLEEGGGYDGKLTLTYNGDASHKGWTEAVCNSINKTLGIDCVATPTVDFATMLTKLGENELKGMFRMGWVMDYPSIENYLAPIYGKGASSNYYNYANDDFQKTMREAGAAETPEEANKLYQEAEGLIAEEFTTIPTWYGKTIIGWSENVSDVQATPFGNPDLAAMKVKN</sequence>
<evidence type="ECO:0000259" key="3">
    <source>
        <dbReference type="Pfam" id="PF00496"/>
    </source>
</evidence>
<protein>
    <submittedName>
        <fullName evidence="4">Peptide ABC transporter substrate-binding protein</fullName>
    </submittedName>
</protein>
<dbReference type="PANTHER" id="PTHR30290">
    <property type="entry name" value="PERIPLASMIC BINDING COMPONENT OF ABC TRANSPORTER"/>
    <property type="match status" value="1"/>
</dbReference>
<dbReference type="CDD" id="cd00995">
    <property type="entry name" value="PBP2_NikA_DppA_OppA_like"/>
    <property type="match status" value="1"/>
</dbReference>
<dbReference type="InterPro" id="IPR000914">
    <property type="entry name" value="SBP_5_dom"/>
</dbReference>
<dbReference type="SUPFAM" id="SSF53850">
    <property type="entry name" value="Periplasmic binding protein-like II"/>
    <property type="match status" value="1"/>
</dbReference>
<dbReference type="Gene3D" id="3.90.76.10">
    <property type="entry name" value="Dipeptide-binding Protein, Domain 1"/>
    <property type="match status" value="1"/>
</dbReference>
<dbReference type="GO" id="GO:0043190">
    <property type="term" value="C:ATP-binding cassette (ABC) transporter complex"/>
    <property type="evidence" value="ECO:0007669"/>
    <property type="project" value="InterPro"/>
</dbReference>
<dbReference type="GO" id="GO:1904680">
    <property type="term" value="F:peptide transmembrane transporter activity"/>
    <property type="evidence" value="ECO:0007669"/>
    <property type="project" value="TreeGrafter"/>
</dbReference>
<dbReference type="PANTHER" id="PTHR30290:SF83">
    <property type="entry name" value="ABC TRANSPORTER SUBSTRATE-BINDING PROTEIN"/>
    <property type="match status" value="1"/>
</dbReference>
<dbReference type="PROSITE" id="PS51257">
    <property type="entry name" value="PROKAR_LIPOPROTEIN"/>
    <property type="match status" value="1"/>
</dbReference>
<keyword evidence="2" id="KW-0732">Signal</keyword>
<evidence type="ECO:0000313" key="4">
    <source>
        <dbReference type="EMBL" id="APH00679.1"/>
    </source>
</evidence>
<feature type="compositionally biased region" description="Gly residues" evidence="1">
    <location>
        <begin position="28"/>
        <end position="39"/>
    </location>
</feature>
<dbReference type="KEGG" id="jte:ASJ30_03310"/>
<feature type="signal peptide" evidence="2">
    <location>
        <begin position="1"/>
        <end position="22"/>
    </location>
</feature>
<dbReference type="GO" id="GO:0042597">
    <property type="term" value="C:periplasmic space"/>
    <property type="evidence" value="ECO:0007669"/>
    <property type="project" value="UniProtKB-ARBA"/>
</dbReference>
<dbReference type="GO" id="GO:0015833">
    <property type="term" value="P:peptide transport"/>
    <property type="evidence" value="ECO:0007669"/>
    <property type="project" value="TreeGrafter"/>
</dbReference>
<gene>
    <name evidence="4" type="ORF">ASJ30_03310</name>
</gene>
<keyword evidence="5" id="KW-1185">Reference proteome</keyword>
<dbReference type="Gene3D" id="3.10.105.10">
    <property type="entry name" value="Dipeptide-binding Protein, Domain 3"/>
    <property type="match status" value="1"/>
</dbReference>
<evidence type="ECO:0000256" key="2">
    <source>
        <dbReference type="SAM" id="SignalP"/>
    </source>
</evidence>
<dbReference type="PIRSF" id="PIRSF002741">
    <property type="entry name" value="MppA"/>
    <property type="match status" value="1"/>
</dbReference>
<dbReference type="Proteomes" id="UP000182938">
    <property type="component" value="Chromosome"/>
</dbReference>
<feature type="domain" description="Solute-binding protein family 5" evidence="3">
    <location>
        <begin position="82"/>
        <end position="471"/>
    </location>
</feature>
<dbReference type="InterPro" id="IPR030678">
    <property type="entry name" value="Peptide/Ni-bd"/>
</dbReference>
<reference evidence="4 5" key="1">
    <citation type="submission" date="2015-11" db="EMBL/GenBank/DDBJ databases">
        <authorList>
            <person name="Zhang Y."/>
            <person name="Guo Z."/>
        </authorList>
    </citation>
    <scope>NUCLEOTIDE SEQUENCE [LARGE SCALE GENOMIC DNA]</scope>
    <source>
        <strain evidence="4 5">YFY001</strain>
    </source>
</reference>
<dbReference type="AlphaFoldDB" id="A0A1L3ME89"/>
<dbReference type="InterPro" id="IPR039424">
    <property type="entry name" value="SBP_5"/>
</dbReference>